<dbReference type="Gene3D" id="2.60.40.60">
    <property type="entry name" value="Cadherins"/>
    <property type="match status" value="1"/>
</dbReference>
<dbReference type="PhylomeDB" id="E9FRV6"/>
<feature type="domain" description="Cadherin" evidence="2">
    <location>
        <begin position="12"/>
        <end position="131"/>
    </location>
</feature>
<sequence>MWTYKQYGDLFIDEHVPSPEIIQLPETVDLDEPDELLSTRDPVCFFIVGGNQLGAFSIDPTQHTLRVEKTLDREEQATHVVVVKASENCNLNPEIFDSFDPADDSLLKVIVNSTLSTRTDQEEHIGANPFVIDRDIGIISLNFDPQRDMKGYFYMEVYVNDSSGFDDSARVLVYLLRQDQRVKYVLRALGNITGSIVNVDELKVHSNEDGQLDKTRTDAYLHFVNAKDNSVMEVDFVLRLIDANIESLDQLLLRYIRELEPEWFKHDYIYSRSGESDGLDSLDVNAILGNAPSTSRNSSDANTASLKSTTTKAFNRSIIQRNANSIRSNKSVGNVTLSEKECEVGEVKEEDCEVNVGKGLYQRNVLSFWLPRFSTRQG</sequence>
<reference evidence="3 4" key="1">
    <citation type="journal article" date="2011" name="Science">
        <title>The ecoresponsive genome of Daphnia pulex.</title>
        <authorList>
            <person name="Colbourne J.K."/>
            <person name="Pfrender M.E."/>
            <person name="Gilbert D."/>
            <person name="Thomas W.K."/>
            <person name="Tucker A."/>
            <person name="Oakley T.H."/>
            <person name="Tokishita S."/>
            <person name="Aerts A."/>
            <person name="Arnold G.J."/>
            <person name="Basu M.K."/>
            <person name="Bauer D.J."/>
            <person name="Caceres C.E."/>
            <person name="Carmel L."/>
            <person name="Casola C."/>
            <person name="Choi J.H."/>
            <person name="Detter J.C."/>
            <person name="Dong Q."/>
            <person name="Dusheyko S."/>
            <person name="Eads B.D."/>
            <person name="Frohlich T."/>
            <person name="Geiler-Samerotte K.A."/>
            <person name="Gerlach D."/>
            <person name="Hatcher P."/>
            <person name="Jogdeo S."/>
            <person name="Krijgsveld J."/>
            <person name="Kriventseva E.V."/>
            <person name="Kultz D."/>
            <person name="Laforsch C."/>
            <person name="Lindquist E."/>
            <person name="Lopez J."/>
            <person name="Manak J.R."/>
            <person name="Muller J."/>
            <person name="Pangilinan J."/>
            <person name="Patwardhan R.P."/>
            <person name="Pitluck S."/>
            <person name="Pritham E.J."/>
            <person name="Rechtsteiner A."/>
            <person name="Rho M."/>
            <person name="Rogozin I.B."/>
            <person name="Sakarya O."/>
            <person name="Salamov A."/>
            <person name="Schaack S."/>
            <person name="Shapiro H."/>
            <person name="Shiga Y."/>
            <person name="Skalitzky C."/>
            <person name="Smith Z."/>
            <person name="Souvorov A."/>
            <person name="Sung W."/>
            <person name="Tang Z."/>
            <person name="Tsuchiya D."/>
            <person name="Tu H."/>
            <person name="Vos H."/>
            <person name="Wang M."/>
            <person name="Wolf Y.I."/>
            <person name="Yamagata H."/>
            <person name="Yamada T."/>
            <person name="Ye Y."/>
            <person name="Shaw J.R."/>
            <person name="Andrews J."/>
            <person name="Crease T.J."/>
            <person name="Tang H."/>
            <person name="Lucas S.M."/>
            <person name="Robertson H.M."/>
            <person name="Bork P."/>
            <person name="Koonin E.V."/>
            <person name="Zdobnov E.M."/>
            <person name="Grigoriev I.V."/>
            <person name="Lynch M."/>
            <person name="Boore J.L."/>
        </authorList>
    </citation>
    <scope>NUCLEOTIDE SEQUENCE [LARGE SCALE GENOMIC DNA]</scope>
</reference>
<dbReference type="EMBL" id="GL732523">
    <property type="protein sequence ID" value="EFX90417.1"/>
    <property type="molecule type" value="Genomic_DNA"/>
</dbReference>
<dbReference type="STRING" id="6669.E9FRV6"/>
<dbReference type="InterPro" id="IPR002126">
    <property type="entry name" value="Cadherin-like_dom"/>
</dbReference>
<dbReference type="OrthoDB" id="6510378at2759"/>
<dbReference type="AlphaFoldDB" id="E9FRV6"/>
<dbReference type="eggNOG" id="KOG3594">
    <property type="taxonomic scope" value="Eukaryota"/>
</dbReference>
<protein>
    <recommendedName>
        <fullName evidence="2">Cadherin domain-containing protein</fullName>
    </recommendedName>
</protein>
<accession>E9FRV6</accession>
<proteinExistence type="predicted"/>
<dbReference type="GO" id="GO:0016020">
    <property type="term" value="C:membrane"/>
    <property type="evidence" value="ECO:0007669"/>
    <property type="project" value="InterPro"/>
</dbReference>
<gene>
    <name evidence="3" type="ORF">DAPPUDRAFT_309564</name>
</gene>
<evidence type="ECO:0000313" key="4">
    <source>
        <dbReference type="Proteomes" id="UP000000305"/>
    </source>
</evidence>
<evidence type="ECO:0000259" key="2">
    <source>
        <dbReference type="PROSITE" id="PS50268"/>
    </source>
</evidence>
<dbReference type="Proteomes" id="UP000000305">
    <property type="component" value="Unassembled WGS sequence"/>
</dbReference>
<name>E9FRV6_DAPPU</name>
<evidence type="ECO:0000256" key="1">
    <source>
        <dbReference type="PROSITE-ProRule" id="PRU00043"/>
    </source>
</evidence>
<dbReference type="GO" id="GO:0005509">
    <property type="term" value="F:calcium ion binding"/>
    <property type="evidence" value="ECO:0007669"/>
    <property type="project" value="UniProtKB-UniRule"/>
</dbReference>
<dbReference type="CDD" id="cd11304">
    <property type="entry name" value="Cadherin_repeat"/>
    <property type="match status" value="1"/>
</dbReference>
<dbReference type="InParanoid" id="E9FRV6"/>
<dbReference type="KEGG" id="dpx:DAPPUDRAFT_309564"/>
<dbReference type="PROSITE" id="PS50268">
    <property type="entry name" value="CADHERIN_2"/>
    <property type="match status" value="1"/>
</dbReference>
<dbReference type="HOGENOM" id="CLU_732072_0_0_1"/>
<dbReference type="Pfam" id="PF00028">
    <property type="entry name" value="Cadherin"/>
    <property type="match status" value="1"/>
</dbReference>
<evidence type="ECO:0000313" key="3">
    <source>
        <dbReference type="EMBL" id="EFX90417.1"/>
    </source>
</evidence>
<dbReference type="SUPFAM" id="SSF49313">
    <property type="entry name" value="Cadherin-like"/>
    <property type="match status" value="1"/>
</dbReference>
<dbReference type="GO" id="GO:0007156">
    <property type="term" value="P:homophilic cell adhesion via plasma membrane adhesion molecules"/>
    <property type="evidence" value="ECO:0007669"/>
    <property type="project" value="InterPro"/>
</dbReference>
<keyword evidence="1" id="KW-0106">Calcium</keyword>
<dbReference type="InterPro" id="IPR015919">
    <property type="entry name" value="Cadherin-like_sf"/>
</dbReference>
<organism evidence="3 4">
    <name type="scientific">Daphnia pulex</name>
    <name type="common">Water flea</name>
    <dbReference type="NCBI Taxonomy" id="6669"/>
    <lineage>
        <taxon>Eukaryota</taxon>
        <taxon>Metazoa</taxon>
        <taxon>Ecdysozoa</taxon>
        <taxon>Arthropoda</taxon>
        <taxon>Crustacea</taxon>
        <taxon>Branchiopoda</taxon>
        <taxon>Diplostraca</taxon>
        <taxon>Cladocera</taxon>
        <taxon>Anomopoda</taxon>
        <taxon>Daphniidae</taxon>
        <taxon>Daphnia</taxon>
    </lineage>
</organism>
<keyword evidence="4" id="KW-1185">Reference proteome</keyword>